<protein>
    <submittedName>
        <fullName evidence="1">Uncharacterized protein</fullName>
    </submittedName>
</protein>
<evidence type="ECO:0000313" key="1">
    <source>
        <dbReference type="EMBL" id="KRY96755.1"/>
    </source>
</evidence>
<dbReference type="AlphaFoldDB" id="A0A0V1GG34"/>
<dbReference type="EMBL" id="JYDV01003169">
    <property type="protein sequence ID" value="KRY96755.1"/>
    <property type="molecule type" value="Genomic_DNA"/>
</dbReference>
<name>A0A0V1GG34_TRIPS</name>
<accession>A0A0V1GG34</accession>
<sequence length="37" mass="4038">LVCIVTTSGLVTHFACTDGGYYDLVSKNSVWRGQENC</sequence>
<organism evidence="1 2">
    <name type="scientific">Trichinella pseudospiralis</name>
    <name type="common">Parasitic roundworm</name>
    <dbReference type="NCBI Taxonomy" id="6337"/>
    <lineage>
        <taxon>Eukaryota</taxon>
        <taxon>Metazoa</taxon>
        <taxon>Ecdysozoa</taxon>
        <taxon>Nematoda</taxon>
        <taxon>Enoplea</taxon>
        <taxon>Dorylaimia</taxon>
        <taxon>Trichinellida</taxon>
        <taxon>Trichinellidae</taxon>
        <taxon>Trichinella</taxon>
    </lineage>
</organism>
<proteinExistence type="predicted"/>
<reference evidence="1 2" key="1">
    <citation type="submission" date="2015-01" db="EMBL/GenBank/DDBJ databases">
        <title>Evolution of Trichinella species and genotypes.</title>
        <authorList>
            <person name="Korhonen P.K."/>
            <person name="Edoardo P."/>
            <person name="Giuseppe L.R."/>
            <person name="Gasser R.B."/>
        </authorList>
    </citation>
    <scope>NUCLEOTIDE SEQUENCE [LARGE SCALE GENOMIC DNA]</scope>
    <source>
        <strain evidence="1">ISS176</strain>
    </source>
</reference>
<feature type="non-terminal residue" evidence="1">
    <location>
        <position position="1"/>
    </location>
</feature>
<gene>
    <name evidence="1" type="ORF">T4C_11693</name>
</gene>
<feature type="non-terminal residue" evidence="1">
    <location>
        <position position="37"/>
    </location>
</feature>
<comment type="caution">
    <text evidence="1">The sequence shown here is derived from an EMBL/GenBank/DDBJ whole genome shotgun (WGS) entry which is preliminary data.</text>
</comment>
<evidence type="ECO:0000313" key="2">
    <source>
        <dbReference type="Proteomes" id="UP000054826"/>
    </source>
</evidence>
<dbReference type="Proteomes" id="UP000054826">
    <property type="component" value="Unassembled WGS sequence"/>
</dbReference>